<protein>
    <submittedName>
        <fullName evidence="5">Dipeptidase</fullName>
    </submittedName>
</protein>
<keyword evidence="3" id="KW-0378">Hydrolase</keyword>
<dbReference type="PANTHER" id="PTHR43270">
    <property type="entry name" value="BETA-ALA-HIS DIPEPTIDASE"/>
    <property type="match status" value="1"/>
</dbReference>
<dbReference type="Pfam" id="PF01546">
    <property type="entry name" value="Peptidase_M20"/>
    <property type="match status" value="1"/>
</dbReference>
<feature type="domain" description="Peptidase M20 dimerisation" evidence="4">
    <location>
        <begin position="217"/>
        <end position="359"/>
    </location>
</feature>
<sequence length="465" mass="48761">MTVVSSGEGVRESVRGMLPELWGTLSELVRLRSVSAGPAEPLAATARRVAELFRAAGLGSADVITIEHGGSTSAPLVYADERKHAGAPTVLLYAHYDVQPADAAQWQVTEPFTPKEVPDGDDTRLYGRGAADDKSGVVMHLGAVRALLEQAADAPVNLKLVVEGEEETGESTLDQYLAEHPEDPRFQADVVVVADTGNLRLGAPTLTSTLRGIAVVDVELRTLRRAVHSGMYGGPAPDAFMALVQVLSTLLDRETGAVAVPGLADQDYPWSAVSEESFRADAGVLPGVALIGAPEDSLAKRLYGRASINVVGLSGVPGMDAATNVLCPAARARVSMRLAPDQDTGAALEALRAHLVGAAPWGLEVEVTAVGRGTGFVAQRGAHHDAIEQALREAYGTATVEHAGQGGSIPLVAAFRAANPDADIVLWGCEEPRANIHGNDESVSRSELERMTLAEALLLQALTRP</sequence>
<dbReference type="GO" id="GO:0006508">
    <property type="term" value="P:proteolysis"/>
    <property type="evidence" value="ECO:0007669"/>
    <property type="project" value="UniProtKB-KW"/>
</dbReference>
<evidence type="ECO:0000313" key="5">
    <source>
        <dbReference type="EMBL" id="GGP78834.1"/>
    </source>
</evidence>
<dbReference type="InterPro" id="IPR011650">
    <property type="entry name" value="Peptidase_M20_dimer"/>
</dbReference>
<dbReference type="GO" id="GO:0008233">
    <property type="term" value="F:peptidase activity"/>
    <property type="evidence" value="ECO:0007669"/>
    <property type="project" value="UniProtKB-KW"/>
</dbReference>
<dbReference type="InterPro" id="IPR002933">
    <property type="entry name" value="Peptidase_M20"/>
</dbReference>
<dbReference type="InterPro" id="IPR051458">
    <property type="entry name" value="Cyt/Met_Dipeptidase"/>
</dbReference>
<organism evidence="5 6">
    <name type="scientific">Saccharothrix coeruleofusca</name>
    <dbReference type="NCBI Taxonomy" id="33919"/>
    <lineage>
        <taxon>Bacteria</taxon>
        <taxon>Bacillati</taxon>
        <taxon>Actinomycetota</taxon>
        <taxon>Actinomycetes</taxon>
        <taxon>Pseudonocardiales</taxon>
        <taxon>Pseudonocardiaceae</taxon>
        <taxon>Saccharothrix</taxon>
    </lineage>
</organism>
<dbReference type="Pfam" id="PF07687">
    <property type="entry name" value="M20_dimer"/>
    <property type="match status" value="1"/>
</dbReference>
<dbReference type="SUPFAM" id="SSF53187">
    <property type="entry name" value="Zn-dependent exopeptidases"/>
    <property type="match status" value="1"/>
</dbReference>
<reference evidence="5" key="1">
    <citation type="journal article" date="2014" name="Int. J. Syst. Evol. Microbiol.">
        <title>Complete genome sequence of Corynebacterium casei LMG S-19264T (=DSM 44701T), isolated from a smear-ripened cheese.</title>
        <authorList>
            <consortium name="US DOE Joint Genome Institute (JGI-PGF)"/>
            <person name="Walter F."/>
            <person name="Albersmeier A."/>
            <person name="Kalinowski J."/>
            <person name="Ruckert C."/>
        </authorList>
    </citation>
    <scope>NUCLEOTIDE SEQUENCE</scope>
    <source>
        <strain evidence="5">JCM 3313</strain>
    </source>
</reference>
<dbReference type="RefSeq" id="WP_189226769.1">
    <property type="nucleotide sequence ID" value="NZ_BMRG01000018.1"/>
</dbReference>
<keyword evidence="6" id="KW-1185">Reference proteome</keyword>
<comment type="caution">
    <text evidence="5">The sequence shown here is derived from an EMBL/GenBank/DDBJ whole genome shotgun (WGS) entry which is preliminary data.</text>
</comment>
<reference evidence="5" key="2">
    <citation type="submission" date="2020-09" db="EMBL/GenBank/DDBJ databases">
        <authorList>
            <person name="Sun Q."/>
            <person name="Ohkuma M."/>
        </authorList>
    </citation>
    <scope>NUCLEOTIDE SEQUENCE</scope>
    <source>
        <strain evidence="5">JCM 3313</strain>
    </source>
</reference>
<keyword evidence="1" id="KW-0645">Protease</keyword>
<dbReference type="AlphaFoldDB" id="A0A918ASQ0"/>
<evidence type="ECO:0000259" key="4">
    <source>
        <dbReference type="Pfam" id="PF07687"/>
    </source>
</evidence>
<dbReference type="PANTHER" id="PTHR43270:SF12">
    <property type="entry name" value="SUCCINYL-DIAMINOPIMELATE DESUCCINYLASE"/>
    <property type="match status" value="1"/>
</dbReference>
<evidence type="ECO:0000313" key="6">
    <source>
        <dbReference type="Proteomes" id="UP000639606"/>
    </source>
</evidence>
<proteinExistence type="predicted"/>
<dbReference type="Proteomes" id="UP000639606">
    <property type="component" value="Unassembled WGS sequence"/>
</dbReference>
<evidence type="ECO:0000256" key="2">
    <source>
        <dbReference type="ARBA" id="ARBA00022723"/>
    </source>
</evidence>
<dbReference type="Gene3D" id="3.30.70.360">
    <property type="match status" value="1"/>
</dbReference>
<keyword evidence="2" id="KW-0479">Metal-binding</keyword>
<dbReference type="NCBIfam" id="NF005914">
    <property type="entry name" value="PRK07907.1"/>
    <property type="match status" value="1"/>
</dbReference>
<evidence type="ECO:0000256" key="3">
    <source>
        <dbReference type="ARBA" id="ARBA00022801"/>
    </source>
</evidence>
<dbReference type="EMBL" id="BMRG01000018">
    <property type="protein sequence ID" value="GGP78834.1"/>
    <property type="molecule type" value="Genomic_DNA"/>
</dbReference>
<accession>A0A918ASQ0</accession>
<dbReference type="Gene3D" id="3.40.630.10">
    <property type="entry name" value="Zn peptidases"/>
    <property type="match status" value="1"/>
</dbReference>
<name>A0A918ASQ0_9PSEU</name>
<dbReference type="GO" id="GO:0046872">
    <property type="term" value="F:metal ion binding"/>
    <property type="evidence" value="ECO:0007669"/>
    <property type="project" value="UniProtKB-KW"/>
</dbReference>
<evidence type="ECO:0000256" key="1">
    <source>
        <dbReference type="ARBA" id="ARBA00022670"/>
    </source>
</evidence>
<gene>
    <name evidence="5" type="ORF">GCM10010185_60860</name>
</gene>